<reference evidence="1 2" key="1">
    <citation type="journal article" date="2011" name="Genome Res.">
        <title>Phylogeny-wide analysis of social amoeba genomes highlights ancient origins for complex intercellular communication.</title>
        <authorList>
            <person name="Heidel A.J."/>
            <person name="Lawal H.M."/>
            <person name="Felder M."/>
            <person name="Schilde C."/>
            <person name="Helps N.R."/>
            <person name="Tunggal B."/>
            <person name="Rivero F."/>
            <person name="John U."/>
            <person name="Schleicher M."/>
            <person name="Eichinger L."/>
            <person name="Platzer M."/>
            <person name="Noegel A.A."/>
            <person name="Schaap P."/>
            <person name="Gloeckner G."/>
        </authorList>
    </citation>
    <scope>NUCLEOTIDE SEQUENCE [LARGE SCALE GENOMIC DNA]</scope>
    <source>
        <strain evidence="2">ATCC 26659 / Pp 5 / PN500</strain>
    </source>
</reference>
<protein>
    <submittedName>
        <fullName evidence="1">Uncharacterized protein</fullName>
    </submittedName>
</protein>
<evidence type="ECO:0000313" key="1">
    <source>
        <dbReference type="EMBL" id="EFA80767.1"/>
    </source>
</evidence>
<dbReference type="AlphaFoldDB" id="D3BCX5"/>
<name>D3BCX5_HETP5</name>
<dbReference type="RefSeq" id="XP_020432886.1">
    <property type="nucleotide sequence ID" value="XM_020577212.1"/>
</dbReference>
<keyword evidence="2" id="KW-1185">Reference proteome</keyword>
<organism evidence="1 2">
    <name type="scientific">Heterostelium pallidum (strain ATCC 26659 / Pp 5 / PN500)</name>
    <name type="common">Cellular slime mold</name>
    <name type="synonym">Polysphondylium pallidum</name>
    <dbReference type="NCBI Taxonomy" id="670386"/>
    <lineage>
        <taxon>Eukaryota</taxon>
        <taxon>Amoebozoa</taxon>
        <taxon>Evosea</taxon>
        <taxon>Eumycetozoa</taxon>
        <taxon>Dictyostelia</taxon>
        <taxon>Acytosteliales</taxon>
        <taxon>Acytosteliaceae</taxon>
        <taxon>Heterostelium</taxon>
    </lineage>
</organism>
<dbReference type="InParanoid" id="D3BCX5"/>
<dbReference type="EMBL" id="ADBJ01000028">
    <property type="protein sequence ID" value="EFA80767.1"/>
    <property type="molecule type" value="Genomic_DNA"/>
</dbReference>
<proteinExistence type="predicted"/>
<sequence>MRNRNIGIPAASSSIDLDQSFYFKFNSGPTTTFQRLNQLIVFTNNNYPLLFVVLNISNNIHSYLLIKRSIIKEFVLVEKD</sequence>
<accession>D3BCX5</accession>
<dbReference type="GeneID" id="31361835"/>
<evidence type="ECO:0000313" key="2">
    <source>
        <dbReference type="Proteomes" id="UP000001396"/>
    </source>
</evidence>
<comment type="caution">
    <text evidence="1">The sequence shown here is derived from an EMBL/GenBank/DDBJ whole genome shotgun (WGS) entry which is preliminary data.</text>
</comment>
<dbReference type="Proteomes" id="UP000001396">
    <property type="component" value="Unassembled WGS sequence"/>
</dbReference>
<gene>
    <name evidence="1" type="ORF">PPL_06353</name>
</gene>